<name>A0A1F6G8B3_9PROT</name>
<proteinExistence type="predicted"/>
<dbReference type="STRING" id="1817772.A2527_00540"/>
<evidence type="ECO:0000313" key="1">
    <source>
        <dbReference type="EMBL" id="OGG94325.1"/>
    </source>
</evidence>
<dbReference type="EMBL" id="MFNE01000039">
    <property type="protein sequence ID" value="OGG94325.1"/>
    <property type="molecule type" value="Genomic_DNA"/>
</dbReference>
<gene>
    <name evidence="1" type="ORF">A2527_00540</name>
</gene>
<organism evidence="1 2">
    <name type="scientific">Candidatus Lambdaproteobacteria bacterium RIFOXYD2_FULL_50_16</name>
    <dbReference type="NCBI Taxonomy" id="1817772"/>
    <lineage>
        <taxon>Bacteria</taxon>
        <taxon>Pseudomonadati</taxon>
        <taxon>Pseudomonadota</taxon>
        <taxon>Candidatus Lambdaproteobacteria</taxon>
    </lineage>
</organism>
<evidence type="ECO:0000313" key="2">
    <source>
        <dbReference type="Proteomes" id="UP000178449"/>
    </source>
</evidence>
<comment type="caution">
    <text evidence="1">The sequence shown here is derived from an EMBL/GenBank/DDBJ whole genome shotgun (WGS) entry which is preliminary data.</text>
</comment>
<reference evidence="1 2" key="1">
    <citation type="journal article" date="2016" name="Nat. Commun.">
        <title>Thousands of microbial genomes shed light on interconnected biogeochemical processes in an aquifer system.</title>
        <authorList>
            <person name="Anantharaman K."/>
            <person name="Brown C.T."/>
            <person name="Hug L.A."/>
            <person name="Sharon I."/>
            <person name="Castelle C.J."/>
            <person name="Probst A.J."/>
            <person name="Thomas B.C."/>
            <person name="Singh A."/>
            <person name="Wilkins M.J."/>
            <person name="Karaoz U."/>
            <person name="Brodie E.L."/>
            <person name="Williams K.H."/>
            <person name="Hubbard S.S."/>
            <person name="Banfield J.F."/>
        </authorList>
    </citation>
    <scope>NUCLEOTIDE SEQUENCE [LARGE SCALE GENOMIC DNA]</scope>
</reference>
<dbReference type="Proteomes" id="UP000178449">
    <property type="component" value="Unassembled WGS sequence"/>
</dbReference>
<protein>
    <submittedName>
        <fullName evidence="1">Uncharacterized protein</fullName>
    </submittedName>
</protein>
<accession>A0A1F6G8B3</accession>
<dbReference type="AlphaFoldDB" id="A0A1F6G8B3"/>
<sequence>MFYDSTDIHNTPLVLRQRLALDGGAAGDLLGGVAASAAASLLGPMGSVLEMRFGRIVSFSEVCEKNEKLDLRPSKIQLTAWLFDDELDPFGPESNETIGQKLATFQAFFFMGKTYEIIHPYAQSIDLLGVTIDSRALDFHGDKVVVTLKMTASDSLTERIKNISAGLSAAKTMASAAVAQMLASQAEEQVYG</sequence>